<dbReference type="AlphaFoldDB" id="A0A1J6W4L8"/>
<evidence type="ECO:0000313" key="2">
    <source>
        <dbReference type="Proteomes" id="UP000182062"/>
    </source>
</evidence>
<gene>
    <name evidence="1" type="ORF">BHE18_15685</name>
</gene>
<accession>A0A1J6W4L8</accession>
<reference evidence="1 2" key="1">
    <citation type="submission" date="2016-09" db="EMBL/GenBank/DDBJ databases">
        <title>Bacillus aquimaris SAMM genome sequence reveals colonization and biosurfactant production capacities.</title>
        <authorList>
            <person name="Waghmode S.R."/>
            <person name="Suryavanshi M.V."/>
        </authorList>
    </citation>
    <scope>NUCLEOTIDE SEQUENCE [LARGE SCALE GENOMIC DNA]</scope>
    <source>
        <strain evidence="1 2">SAMM</strain>
    </source>
</reference>
<dbReference type="Proteomes" id="UP000182062">
    <property type="component" value="Unassembled WGS sequence"/>
</dbReference>
<protein>
    <submittedName>
        <fullName evidence="1">Uncharacterized protein</fullName>
    </submittedName>
</protein>
<organism evidence="1 2">
    <name type="scientific">Rossellomorea aquimaris</name>
    <dbReference type="NCBI Taxonomy" id="189382"/>
    <lineage>
        <taxon>Bacteria</taxon>
        <taxon>Bacillati</taxon>
        <taxon>Bacillota</taxon>
        <taxon>Bacilli</taxon>
        <taxon>Bacillales</taxon>
        <taxon>Bacillaceae</taxon>
        <taxon>Rossellomorea</taxon>
    </lineage>
</organism>
<comment type="caution">
    <text evidence="1">The sequence shown here is derived from an EMBL/GenBank/DDBJ whole genome shotgun (WGS) entry which is preliminary data.</text>
</comment>
<dbReference type="EMBL" id="MINN01000081">
    <property type="protein sequence ID" value="OIU71532.1"/>
    <property type="molecule type" value="Genomic_DNA"/>
</dbReference>
<name>A0A1J6W4L8_9BACI</name>
<evidence type="ECO:0000313" key="1">
    <source>
        <dbReference type="EMBL" id="OIU71532.1"/>
    </source>
</evidence>
<keyword evidence="2" id="KW-1185">Reference proteome</keyword>
<sequence>MLYKCFFLSQIPFVFFDRVEIYTKIIANMFKATGKLSLTRNFPIRTKNLSLIDFLPLHFFLDNLLAVFKSIISKIPQ</sequence>
<proteinExistence type="predicted"/>